<feature type="domain" description="SPFH" evidence="2">
    <location>
        <begin position="55"/>
        <end position="186"/>
    </location>
</feature>
<feature type="compositionally biased region" description="Low complexity" evidence="1">
    <location>
        <begin position="354"/>
        <end position="413"/>
    </location>
</feature>
<dbReference type="PANTHER" id="PTHR37826">
    <property type="entry name" value="FLOTILLIN BAND_7_5 DOMAIN PROTEIN"/>
    <property type="match status" value="1"/>
</dbReference>
<dbReference type="PATRIC" id="fig|546269.5.peg.981"/>
<reference evidence="4" key="1">
    <citation type="submission" date="2010-12" db="EMBL/GenBank/DDBJ databases">
        <title>The genome sequence of Filifactor alocis strain ATCC 35896.</title>
        <authorList>
            <consortium name="The Broad Institute Genome Sequencing Platform"/>
            <person name="Ward D."/>
            <person name="Earl A."/>
            <person name="Feldgarden M."/>
            <person name="Young S.K."/>
            <person name="Gargeya S."/>
            <person name="Zeng Q."/>
            <person name="Alvarado L."/>
            <person name="Berlin A."/>
            <person name="Bochicchio J."/>
            <person name="Chapman S.B."/>
            <person name="Chen Z."/>
            <person name="Freedman E."/>
            <person name="Gellesch M."/>
            <person name="Goldberg J."/>
            <person name="Griggs A."/>
            <person name="Gujja S."/>
            <person name="Heilman E."/>
            <person name="Heiman D."/>
            <person name="Howarth C."/>
            <person name="Mehta T."/>
            <person name="Neiman D."/>
            <person name="Pearson M."/>
            <person name="Roberts A."/>
            <person name="Saif S."/>
            <person name="Shea T."/>
            <person name="Shenoy N."/>
            <person name="Sisk P."/>
            <person name="Stolte C."/>
            <person name="Sykes S."/>
            <person name="White J."/>
            <person name="Yandava C."/>
            <person name="Izard J."/>
            <person name="Blanton J.M."/>
            <person name="Baranova O.V."/>
            <person name="Tanner A.C."/>
            <person name="Dewhirst F.E."/>
            <person name="Haas B."/>
            <person name="Nusbaum C."/>
            <person name="Birren B."/>
        </authorList>
    </citation>
    <scope>NUCLEOTIDE SEQUENCE [LARGE SCALE GENOMIC DNA]</scope>
    <source>
        <strain evidence="4">ATCC 35896 / D40 B5</strain>
    </source>
</reference>
<dbReference type="PANTHER" id="PTHR37826:SF2">
    <property type="entry name" value="ZINC-RIBBON DOMAIN-CONTAINING PROTEIN"/>
    <property type="match status" value="1"/>
</dbReference>
<evidence type="ECO:0000256" key="1">
    <source>
        <dbReference type="SAM" id="MobiDB-lite"/>
    </source>
</evidence>
<keyword evidence="4" id="KW-1185">Reference proteome</keyword>
<dbReference type="eggNOG" id="COG4260">
    <property type="taxonomic scope" value="Bacteria"/>
</dbReference>
<name>D6GTD6_FILAD</name>
<dbReference type="AlphaFoldDB" id="D6GTD6"/>
<dbReference type="Pfam" id="PF13421">
    <property type="entry name" value="Band_7_1"/>
    <property type="match status" value="1"/>
</dbReference>
<dbReference type="CDD" id="cd03408">
    <property type="entry name" value="SPFH_like_u1"/>
    <property type="match status" value="1"/>
</dbReference>
<dbReference type="EMBL" id="CP002390">
    <property type="protein sequence ID" value="EFE27743.1"/>
    <property type="molecule type" value="Genomic_DNA"/>
</dbReference>
<dbReference type="OrthoDB" id="9764015at2"/>
<sequence length="447" mass="48594">MGFIKAFTGAMGGTFADQWKDFYVPQPGVPATAGIFPAVPQGTNNGRGENTKGNKNIITNGSKIVVPEGTALITMQDGAITGIIAEAGGFEFRADDINSQSIFAGDAMMESLLHSTWEKVKFGGIAGSQQLAFYVNLKEIPNNRFGTQSEIYWDDAFFGTQVGAVTRGTYTLRIVDPLLFVKNFVPQQYLVADAPVFDFADMDNDAGAQLFNEVVGSLSPAFSNYTNDPSKGNRMSRIQGDQIGFAQALSKAVDDMYQWRQDRGLEIVKTAIMAIEYDDDTKEMMKDVKRADALSGARGNSFMQQSVARGMQAAGENGGGANMAFMGMGMGAAGNVMGGMQQPNTPNSYQPNFGQPQQPQQPMYGGQPQQPMYGGQPQQPMYGGQPQQPMYGEQPQQPMYGEQPQQPQQPQQPVDSTAKLIEMKKLLDAGVITQEEFDKVKMQLLGF</sequence>
<evidence type="ECO:0000313" key="3">
    <source>
        <dbReference type="EMBL" id="EFE27743.1"/>
    </source>
</evidence>
<dbReference type="InterPro" id="IPR033880">
    <property type="entry name" value="SPFH_YdjI"/>
</dbReference>
<evidence type="ECO:0000313" key="4">
    <source>
        <dbReference type="Proteomes" id="UP000007468"/>
    </source>
</evidence>
<feature type="region of interest" description="Disordered" evidence="1">
    <location>
        <begin position="337"/>
        <end position="417"/>
    </location>
</feature>
<organism evidence="3 4">
    <name type="scientific">Filifactor alocis (strain ATCC 35896 / CCUG 47790 / D40 B5)</name>
    <name type="common">Fusobacterium alocis</name>
    <dbReference type="NCBI Taxonomy" id="546269"/>
    <lineage>
        <taxon>Bacteria</taxon>
        <taxon>Bacillati</taxon>
        <taxon>Bacillota</taxon>
        <taxon>Clostridia</taxon>
        <taxon>Peptostreptococcales</taxon>
        <taxon>Filifactoraceae</taxon>
        <taxon>Filifactor</taxon>
    </lineage>
</organism>
<dbReference type="RefSeq" id="WP_014262566.1">
    <property type="nucleotide sequence ID" value="NC_016630.1"/>
</dbReference>
<dbReference type="STRING" id="546269.HMPREF0389_01374"/>
<gene>
    <name evidence="3" type="ordered locus">HMPREF0389_01374</name>
</gene>
<protein>
    <recommendedName>
        <fullName evidence="2">SPFH domain-containing protein</fullName>
    </recommendedName>
</protein>
<dbReference type="Proteomes" id="UP000007468">
    <property type="component" value="Chromosome"/>
</dbReference>
<accession>D6GTD6</accession>
<feature type="compositionally biased region" description="Polar residues" evidence="1">
    <location>
        <begin position="343"/>
        <end position="353"/>
    </location>
</feature>
<dbReference type="KEGG" id="faa:HMPREF0389_01374"/>
<evidence type="ECO:0000259" key="2">
    <source>
        <dbReference type="Pfam" id="PF13421"/>
    </source>
</evidence>
<proteinExistence type="predicted"/>